<dbReference type="Proteomes" id="UP000824782">
    <property type="component" value="Unassembled WGS sequence"/>
</dbReference>
<name>A0AAV6YRZ5_ENGPU</name>
<proteinExistence type="predicted"/>
<reference evidence="1" key="1">
    <citation type="thesis" date="2020" institute="ProQuest LLC" country="789 East Eisenhower Parkway, Ann Arbor, MI, USA">
        <title>Comparative Genomics and Chromosome Evolution.</title>
        <authorList>
            <person name="Mudd A.B."/>
        </authorList>
    </citation>
    <scope>NUCLEOTIDE SEQUENCE</scope>
    <source>
        <strain evidence="1">237g6f4</strain>
        <tissue evidence="1">Blood</tissue>
    </source>
</reference>
<sequence length="89" mass="10221">MIAHDQGVQYNTARGHPLHCAPMTTLPVTHPGPCYYLLLLLPGIAPDPRRGWRRAAYWVRSWTLHGDVTLAPPCWWRQQTQPLILRVKT</sequence>
<dbReference type="EMBL" id="WNYA01020302">
    <property type="protein sequence ID" value="KAG8538540.1"/>
    <property type="molecule type" value="Genomic_DNA"/>
</dbReference>
<evidence type="ECO:0000313" key="2">
    <source>
        <dbReference type="Proteomes" id="UP000824782"/>
    </source>
</evidence>
<keyword evidence="2" id="KW-1185">Reference proteome</keyword>
<gene>
    <name evidence="1" type="ORF">GDO81_022468</name>
</gene>
<protein>
    <submittedName>
        <fullName evidence="1">Uncharacterized protein</fullName>
    </submittedName>
</protein>
<accession>A0AAV6YRZ5</accession>
<evidence type="ECO:0000313" key="1">
    <source>
        <dbReference type="EMBL" id="KAG8538540.1"/>
    </source>
</evidence>
<dbReference type="AlphaFoldDB" id="A0AAV6YRZ5"/>
<comment type="caution">
    <text evidence="1">The sequence shown here is derived from an EMBL/GenBank/DDBJ whole genome shotgun (WGS) entry which is preliminary data.</text>
</comment>
<organism evidence="1 2">
    <name type="scientific">Engystomops pustulosus</name>
    <name type="common">Tungara frog</name>
    <name type="synonym">Physalaemus pustulosus</name>
    <dbReference type="NCBI Taxonomy" id="76066"/>
    <lineage>
        <taxon>Eukaryota</taxon>
        <taxon>Metazoa</taxon>
        <taxon>Chordata</taxon>
        <taxon>Craniata</taxon>
        <taxon>Vertebrata</taxon>
        <taxon>Euteleostomi</taxon>
        <taxon>Amphibia</taxon>
        <taxon>Batrachia</taxon>
        <taxon>Anura</taxon>
        <taxon>Neobatrachia</taxon>
        <taxon>Hyloidea</taxon>
        <taxon>Leptodactylidae</taxon>
        <taxon>Leiuperinae</taxon>
        <taxon>Engystomops</taxon>
    </lineage>
</organism>